<dbReference type="EC" id="2.7.1.24" evidence="3 4"/>
<keyword evidence="3 5" id="KW-0808">Transferase</keyword>
<gene>
    <name evidence="3 5" type="primary">coaE</name>
    <name evidence="5" type="ORF">CGLY_09340</name>
</gene>
<keyword evidence="1 3" id="KW-0547">Nucleotide-binding</keyword>
<protein>
    <recommendedName>
        <fullName evidence="3 4">Dephospho-CoA kinase</fullName>
        <ecNumber evidence="3 4">2.7.1.24</ecNumber>
    </recommendedName>
    <alternativeName>
        <fullName evidence="3">Dephosphocoenzyme A kinase</fullName>
    </alternativeName>
</protein>
<dbReference type="Gene3D" id="3.40.50.300">
    <property type="entry name" value="P-loop containing nucleotide triphosphate hydrolases"/>
    <property type="match status" value="1"/>
</dbReference>
<dbReference type="eggNOG" id="COG0237">
    <property type="taxonomic scope" value="Bacteria"/>
</dbReference>
<dbReference type="CDD" id="cd02022">
    <property type="entry name" value="DPCK"/>
    <property type="match status" value="1"/>
</dbReference>
<keyword evidence="6" id="KW-1185">Reference proteome</keyword>
<dbReference type="HAMAP" id="MF_00376">
    <property type="entry name" value="Dephospho_CoA_kinase"/>
    <property type="match status" value="1"/>
</dbReference>
<dbReference type="GO" id="GO:0015937">
    <property type="term" value="P:coenzyme A biosynthetic process"/>
    <property type="evidence" value="ECO:0007669"/>
    <property type="project" value="UniProtKB-UniRule"/>
</dbReference>
<dbReference type="NCBIfam" id="NF002879">
    <property type="entry name" value="PRK03333.1"/>
    <property type="match status" value="1"/>
</dbReference>
<dbReference type="Proteomes" id="UP000023703">
    <property type="component" value="Chromosome"/>
</dbReference>
<dbReference type="PROSITE" id="PS51219">
    <property type="entry name" value="DPCK"/>
    <property type="match status" value="1"/>
</dbReference>
<keyword evidence="3" id="KW-0173">Coenzyme A biosynthesis</keyword>
<dbReference type="SUPFAM" id="SSF52540">
    <property type="entry name" value="P-loop containing nucleoside triphosphate hydrolases"/>
    <property type="match status" value="1"/>
</dbReference>
<dbReference type="PANTHER" id="PTHR10695:SF46">
    <property type="entry name" value="BIFUNCTIONAL COENZYME A SYNTHASE-RELATED"/>
    <property type="match status" value="1"/>
</dbReference>
<dbReference type="EMBL" id="CP006842">
    <property type="protein sequence ID" value="AHW64313.1"/>
    <property type="molecule type" value="Genomic_DNA"/>
</dbReference>
<name>X5DMI7_9CORY</name>
<proteinExistence type="inferred from homology"/>
<comment type="pathway">
    <text evidence="3">Cofactor biosynthesis; coenzyme A biosynthesis; CoA from (R)-pantothenate: step 5/5.</text>
</comment>
<evidence type="ECO:0000256" key="4">
    <source>
        <dbReference type="NCBIfam" id="TIGR00152"/>
    </source>
</evidence>
<comment type="catalytic activity">
    <reaction evidence="3">
        <text>3'-dephospho-CoA + ATP = ADP + CoA + H(+)</text>
        <dbReference type="Rhea" id="RHEA:18245"/>
        <dbReference type="ChEBI" id="CHEBI:15378"/>
        <dbReference type="ChEBI" id="CHEBI:30616"/>
        <dbReference type="ChEBI" id="CHEBI:57287"/>
        <dbReference type="ChEBI" id="CHEBI:57328"/>
        <dbReference type="ChEBI" id="CHEBI:456216"/>
        <dbReference type="EC" id="2.7.1.24"/>
    </reaction>
</comment>
<evidence type="ECO:0000256" key="3">
    <source>
        <dbReference type="HAMAP-Rule" id="MF_00376"/>
    </source>
</evidence>
<reference evidence="5 6" key="1">
    <citation type="journal article" date="2015" name="Int. J. Syst. Evol. Microbiol.">
        <title>Revisiting Corynebacterium glyciniphilum (ex Kubota et al., 1972) sp. nov., nom. rev., isolated from putrefied banana.</title>
        <authorList>
            <person name="Al-Dilaimi A."/>
            <person name="Bednarz H."/>
            <person name="Lomker A."/>
            <person name="Niehaus K."/>
            <person name="Kalinowski J."/>
            <person name="Ruckert C."/>
        </authorList>
    </citation>
    <scope>NUCLEOTIDE SEQUENCE [LARGE SCALE GENOMIC DNA]</scope>
    <source>
        <strain evidence="5">AJ 3170</strain>
    </source>
</reference>
<organism evidence="5 6">
    <name type="scientific">Corynebacterium glyciniphilum AJ 3170</name>
    <dbReference type="NCBI Taxonomy" id="1404245"/>
    <lineage>
        <taxon>Bacteria</taxon>
        <taxon>Bacillati</taxon>
        <taxon>Actinomycetota</taxon>
        <taxon>Actinomycetes</taxon>
        <taxon>Mycobacteriales</taxon>
        <taxon>Corynebacteriaceae</taxon>
        <taxon>Corynebacterium</taxon>
    </lineage>
</organism>
<dbReference type="PANTHER" id="PTHR10695">
    <property type="entry name" value="DEPHOSPHO-COA KINASE-RELATED"/>
    <property type="match status" value="1"/>
</dbReference>
<keyword evidence="2 3" id="KW-0067">ATP-binding</keyword>
<dbReference type="GO" id="GO:0005737">
    <property type="term" value="C:cytoplasm"/>
    <property type="evidence" value="ECO:0007669"/>
    <property type="project" value="UniProtKB-SubCell"/>
</dbReference>
<comment type="function">
    <text evidence="3">Catalyzes the phosphorylation of the 3'-hydroxyl group of dephosphocoenzyme A to form coenzyme A.</text>
</comment>
<evidence type="ECO:0000313" key="5">
    <source>
        <dbReference type="EMBL" id="AHW64313.1"/>
    </source>
</evidence>
<comment type="subcellular location">
    <subcellularLocation>
        <location evidence="3">Cytoplasm</location>
    </subcellularLocation>
</comment>
<evidence type="ECO:0000313" key="6">
    <source>
        <dbReference type="Proteomes" id="UP000023703"/>
    </source>
</evidence>
<dbReference type="NCBIfam" id="TIGR00152">
    <property type="entry name" value="dephospho-CoA kinase"/>
    <property type="match status" value="1"/>
</dbReference>
<feature type="binding site" evidence="3">
    <location>
        <begin position="23"/>
        <end position="28"/>
    </location>
    <ligand>
        <name>ATP</name>
        <dbReference type="ChEBI" id="CHEBI:30616"/>
    </ligand>
</feature>
<dbReference type="Pfam" id="PF01121">
    <property type="entry name" value="CoaE"/>
    <property type="match status" value="1"/>
</dbReference>
<accession>X5DMI7</accession>
<sequence length="206" mass="22120">MPWPADSAILDGMRIIGLTGGIGSGKTTVAERLRQKGAFVVDADKVAREIVEPGQPALAELADAFDGILTPEGGLDRAELARQAFASTTATDKLNAITHPRIRARTAELFDTAAEEGREVVVYDMPLLIENGETETVDTVLVVDAPDDVRIARLVGSRGLDEDDARRRLAAQVDRQTRLAAADVVLDNSGDIETLVAQVDAFWDEV</sequence>
<dbReference type="UniPathway" id="UPA00241">
    <property type="reaction ID" value="UER00356"/>
</dbReference>
<dbReference type="GO" id="GO:0004140">
    <property type="term" value="F:dephospho-CoA kinase activity"/>
    <property type="evidence" value="ECO:0007669"/>
    <property type="project" value="UniProtKB-UniRule"/>
</dbReference>
<comment type="similarity">
    <text evidence="3">Belongs to the CoaE family.</text>
</comment>
<dbReference type="InterPro" id="IPR001977">
    <property type="entry name" value="Depp_CoAkinase"/>
</dbReference>
<dbReference type="KEGG" id="cgy:CGLY_09340"/>
<keyword evidence="3 5" id="KW-0418">Kinase</keyword>
<evidence type="ECO:0000256" key="1">
    <source>
        <dbReference type="ARBA" id="ARBA00022741"/>
    </source>
</evidence>
<dbReference type="HOGENOM" id="CLU_057180_1_2_11"/>
<dbReference type="STRING" id="1404245.CGLY_09340"/>
<dbReference type="GO" id="GO:0005524">
    <property type="term" value="F:ATP binding"/>
    <property type="evidence" value="ECO:0007669"/>
    <property type="project" value="UniProtKB-UniRule"/>
</dbReference>
<dbReference type="InterPro" id="IPR027417">
    <property type="entry name" value="P-loop_NTPase"/>
</dbReference>
<keyword evidence="3" id="KW-0963">Cytoplasm</keyword>
<evidence type="ECO:0000256" key="2">
    <source>
        <dbReference type="ARBA" id="ARBA00022840"/>
    </source>
</evidence>
<dbReference type="AlphaFoldDB" id="X5DMI7"/>